<dbReference type="InterPro" id="IPR014710">
    <property type="entry name" value="RmlC-like_jellyroll"/>
</dbReference>
<keyword evidence="2" id="KW-0732">Signal</keyword>
<name>A0ABU4PQ52_9SPHN</name>
<dbReference type="Proteomes" id="UP001279660">
    <property type="component" value="Unassembled WGS sequence"/>
</dbReference>
<dbReference type="Gene3D" id="2.60.120.10">
    <property type="entry name" value="Jelly Rolls"/>
    <property type="match status" value="1"/>
</dbReference>
<dbReference type="EMBL" id="JAWXXV010000001">
    <property type="protein sequence ID" value="MDX5985253.1"/>
    <property type="molecule type" value="Genomic_DNA"/>
</dbReference>
<gene>
    <name evidence="3" type="ORF">SIL82_13420</name>
</gene>
<evidence type="ECO:0000313" key="4">
    <source>
        <dbReference type="Proteomes" id="UP001279660"/>
    </source>
</evidence>
<protein>
    <submittedName>
        <fullName evidence="3">Uncharacterized protein</fullName>
    </submittedName>
</protein>
<sequence>MRWNRNISLLALGSIAATAAAAQRLQPNQWGYGFSADYDAEVAAPAVHRVRYSDDHILLMEVANPPGYPMQMHGHPYPSIFARSSGQTRLGGGGPSDQYLEPSGGRNGEHWHSAPPPKGTPSLECTAADPQAPHRPVNHGVAPQHFYRIEFLRLDEDRQGHPVTQHRSMVEKKLFEDDVIRLFEVSLPPGRSGSASPIRYPSILAFDTKAAFDALDTVAGPAAGRSLPPTGMTMPRCMTLDAGVALPVRNTGRAAIHYYRMEFKRIEGDALKEHWREWYPFMADMR</sequence>
<feature type="region of interest" description="Disordered" evidence="1">
    <location>
        <begin position="80"/>
        <end position="139"/>
    </location>
</feature>
<evidence type="ECO:0000256" key="1">
    <source>
        <dbReference type="SAM" id="MobiDB-lite"/>
    </source>
</evidence>
<keyword evidence="4" id="KW-1185">Reference proteome</keyword>
<feature type="signal peptide" evidence="2">
    <location>
        <begin position="1"/>
        <end position="21"/>
    </location>
</feature>
<evidence type="ECO:0000313" key="3">
    <source>
        <dbReference type="EMBL" id="MDX5985253.1"/>
    </source>
</evidence>
<reference evidence="3 4" key="1">
    <citation type="submission" date="2023-11" db="EMBL/GenBank/DDBJ databases">
        <title>MicrobeMod: A computational toolkit for identifying prokaryotic methylation and restriction-modification with nanopore sequencing.</title>
        <authorList>
            <person name="Crits-Christoph A."/>
            <person name="Kang S.C."/>
            <person name="Lee H."/>
            <person name="Ostrov N."/>
        </authorList>
    </citation>
    <scope>NUCLEOTIDE SEQUENCE [LARGE SCALE GENOMIC DNA]</scope>
    <source>
        <strain evidence="3 4">ATCC 14820</strain>
    </source>
</reference>
<dbReference type="RefSeq" id="WP_211207144.1">
    <property type="nucleotide sequence ID" value="NZ_JAWXXV010000001.1"/>
</dbReference>
<evidence type="ECO:0000256" key="2">
    <source>
        <dbReference type="SAM" id="SignalP"/>
    </source>
</evidence>
<feature type="chain" id="PRO_5046158248" evidence="2">
    <location>
        <begin position="22"/>
        <end position="286"/>
    </location>
</feature>
<comment type="caution">
    <text evidence="3">The sequence shown here is derived from an EMBL/GenBank/DDBJ whole genome shotgun (WGS) entry which is preliminary data.</text>
</comment>
<accession>A0ABU4PQ52</accession>
<organism evidence="3 4">
    <name type="scientific">Sphingomonas echinoides</name>
    <dbReference type="NCBI Taxonomy" id="59803"/>
    <lineage>
        <taxon>Bacteria</taxon>
        <taxon>Pseudomonadati</taxon>
        <taxon>Pseudomonadota</taxon>
        <taxon>Alphaproteobacteria</taxon>
        <taxon>Sphingomonadales</taxon>
        <taxon>Sphingomonadaceae</taxon>
        <taxon>Sphingomonas</taxon>
    </lineage>
</organism>
<proteinExistence type="predicted"/>